<dbReference type="Gene3D" id="3.30.70.1320">
    <property type="entry name" value="Multidrug efflux transporter AcrB pore domain like"/>
    <property type="match status" value="1"/>
</dbReference>
<comment type="similarity">
    <text evidence="2">Belongs to the resistance-nodulation-cell division (RND) (TC 2.A.6) family.</text>
</comment>
<dbReference type="SUPFAM" id="SSF82866">
    <property type="entry name" value="Multidrug efflux transporter AcrB transmembrane domain"/>
    <property type="match status" value="2"/>
</dbReference>
<evidence type="ECO:0000256" key="9">
    <source>
        <dbReference type="SAM" id="MobiDB-lite"/>
    </source>
</evidence>
<accession>A0A971M671</accession>
<sequence length="1085" mass="117984">MLSKFFLDRPVFAWVIAIVIMLVGVLAIYNLPISQYPPIAPPSIYIQASYPGASAETVENSVTQIIEQKMTGLDKMIYLSSTSDSAGGARVELTFAPGTDPDLAWAKVQNKLQLAMASLPETVQNQGVTVGKATRNYLMIVGLISEDGSMDGNDLRDYAQSNLEKVLARVPGVGEVENFGSQYAMRVWLNPDRLTDYHLTFEDVIVALKSYNVEVSAGQFGGAPAVKGQRLNASIIVQSMLKTPAEFAAIPVRVNPDGSIVRIKDVGRAELGTDAYDVEAFHNGRPSAGMAIRQAAGANALNTADAVKAKMKEMSRYFPHGMKVVYPYDTTPFVRVAINEVVKTLLEAILLVFLVMWLFMGNIRATLIPTIAVPVVLLGTFAALQFFGFSINMLTMFAMVLSIGLLVDDAIVVVENVERIMSEEGLPPKEATRKSMEQITSALIGIGLVLSAVFGPMAFFGGSTGVIYRQFSITIIASMLLSVIVALILTPVLCATLLKPVKAGHEPAENAVRFLRPFFARFDRIFFGLRSRYVKIVGNSFSRKTRYAVIYVVIVAAVGILFLRTPTSYVPDEDQGILLAQIMLPTGSTVEQTKKVVDKVQDHFRKNEKEAVESCMTVSGIGYAGRSQNNGLVFVRLKDWGLRNRSDLKVKAIAERATRAFSQIRSSLVFAFPPPAVIELGTATGFDFELLDRGGLGHQKLMEARNQLLGMAARDKRLTKVRPNGMEDVPEYRVDVDWERAGALGVPITSIHNTISAAFGSAYVNNFIQGGRVKRVFLQADIPYRMLPKDIEKLYVRNTTGKMVPFSAFAAAHWTSGSPRLERFNGFPSMNIQGEPAPGRSSGEAMQAMEEIAAKLPQGIGFEWTGLSYQERMSSTQAPLLYAFSIIVIFLCVAALYESWPIPLANLFMLPLGVFGATLATWSRGLHNDVYFQIGFLTTLGLTTKNAILIIQFAKERMAHGEKLIEATLGAVRVRFRPVIMTSLAFFFGVLPLAIATGAGAGAMKAIGTAVTGGMMSATFIDLFYIPLLFVVVSRWFKVEQKPHGHGSGTDPAPSSEGDPGAPASSAVLPEPGGKADPITPSEGH</sequence>
<dbReference type="GO" id="GO:0005886">
    <property type="term" value="C:plasma membrane"/>
    <property type="evidence" value="ECO:0007669"/>
    <property type="project" value="UniProtKB-SubCell"/>
</dbReference>
<dbReference type="SUPFAM" id="SSF82693">
    <property type="entry name" value="Multidrug efflux transporter AcrB pore domain, PN1, PN2, PC1 and PC2 subdomains"/>
    <property type="match status" value="3"/>
</dbReference>
<dbReference type="InterPro" id="IPR004764">
    <property type="entry name" value="MdtF-like"/>
</dbReference>
<organism evidence="11 12">
    <name type="scientific">Syntrophorhabdus aromaticivorans</name>
    <dbReference type="NCBI Taxonomy" id="328301"/>
    <lineage>
        <taxon>Bacteria</taxon>
        <taxon>Pseudomonadati</taxon>
        <taxon>Thermodesulfobacteriota</taxon>
        <taxon>Syntrophorhabdia</taxon>
        <taxon>Syntrophorhabdales</taxon>
        <taxon>Syntrophorhabdaceae</taxon>
        <taxon>Syntrophorhabdus</taxon>
    </lineage>
</organism>
<feature type="transmembrane region" description="Helical" evidence="10">
    <location>
        <begin position="930"/>
        <end position="954"/>
    </location>
</feature>
<dbReference type="NCBIfam" id="TIGR00915">
    <property type="entry name" value="2A0602"/>
    <property type="match status" value="1"/>
</dbReference>
<evidence type="ECO:0000256" key="2">
    <source>
        <dbReference type="ARBA" id="ARBA00010942"/>
    </source>
</evidence>
<feature type="transmembrane region" description="Helical" evidence="10">
    <location>
        <begin position="545"/>
        <end position="563"/>
    </location>
</feature>
<feature type="transmembrane region" description="Helical" evidence="10">
    <location>
        <begin position="12"/>
        <end position="31"/>
    </location>
</feature>
<name>A0A971M671_9BACT</name>
<evidence type="ECO:0000256" key="3">
    <source>
        <dbReference type="ARBA" id="ARBA00022448"/>
    </source>
</evidence>
<evidence type="ECO:0000256" key="6">
    <source>
        <dbReference type="ARBA" id="ARBA00022692"/>
    </source>
</evidence>
<dbReference type="Gene3D" id="3.30.70.1430">
    <property type="entry name" value="Multidrug efflux transporter AcrB pore domain"/>
    <property type="match status" value="2"/>
</dbReference>
<evidence type="ECO:0000256" key="10">
    <source>
        <dbReference type="SAM" id="Phobius"/>
    </source>
</evidence>
<dbReference type="InterPro" id="IPR027463">
    <property type="entry name" value="AcrB_DN_DC_subdom"/>
</dbReference>
<keyword evidence="7 10" id="KW-1133">Transmembrane helix</keyword>
<feature type="transmembrane region" description="Helical" evidence="10">
    <location>
        <begin position="979"/>
        <end position="1001"/>
    </location>
</feature>
<dbReference type="Gene3D" id="1.20.1640.10">
    <property type="entry name" value="Multidrug efflux transporter AcrB transmembrane domain"/>
    <property type="match status" value="2"/>
</dbReference>
<dbReference type="SUPFAM" id="SSF82714">
    <property type="entry name" value="Multidrug efflux transporter AcrB TolC docking domain, DN and DC subdomains"/>
    <property type="match status" value="2"/>
</dbReference>
<keyword evidence="5" id="KW-0997">Cell inner membrane</keyword>
<dbReference type="AlphaFoldDB" id="A0A971M671"/>
<evidence type="ECO:0000256" key="7">
    <source>
        <dbReference type="ARBA" id="ARBA00022989"/>
    </source>
</evidence>
<proteinExistence type="inferred from homology"/>
<feature type="transmembrane region" description="Helical" evidence="10">
    <location>
        <begin position="341"/>
        <end position="360"/>
    </location>
</feature>
<dbReference type="FunFam" id="1.20.1640.10:FF:000001">
    <property type="entry name" value="Efflux pump membrane transporter"/>
    <property type="match status" value="1"/>
</dbReference>
<evidence type="ECO:0000256" key="8">
    <source>
        <dbReference type="ARBA" id="ARBA00023136"/>
    </source>
</evidence>
<reference evidence="11" key="1">
    <citation type="journal article" date="2020" name="Biotechnol. Biofuels">
        <title>New insights from the biogas microbiome by comprehensive genome-resolved metagenomics of nearly 1600 species originating from multiple anaerobic digesters.</title>
        <authorList>
            <person name="Campanaro S."/>
            <person name="Treu L."/>
            <person name="Rodriguez-R L.M."/>
            <person name="Kovalovszki A."/>
            <person name="Ziels R.M."/>
            <person name="Maus I."/>
            <person name="Zhu X."/>
            <person name="Kougias P.G."/>
            <person name="Basile A."/>
            <person name="Luo G."/>
            <person name="Schluter A."/>
            <person name="Konstantinidis K.T."/>
            <person name="Angelidaki I."/>
        </authorList>
    </citation>
    <scope>NUCLEOTIDE SEQUENCE</scope>
    <source>
        <strain evidence="11">AS06rmzACSIP_7</strain>
    </source>
</reference>
<keyword evidence="3" id="KW-0813">Transport</keyword>
<comment type="subcellular location">
    <subcellularLocation>
        <location evidence="1">Cell inner membrane</location>
        <topology evidence="1">Multi-pass membrane protein</topology>
    </subcellularLocation>
</comment>
<feature type="transmembrane region" description="Helical" evidence="10">
    <location>
        <begin position="880"/>
        <end position="897"/>
    </location>
</feature>
<dbReference type="NCBIfam" id="NF000282">
    <property type="entry name" value="RND_permease_1"/>
    <property type="match status" value="1"/>
</dbReference>
<dbReference type="GO" id="GO:0042910">
    <property type="term" value="F:xenobiotic transmembrane transporter activity"/>
    <property type="evidence" value="ECO:0007669"/>
    <property type="project" value="TreeGrafter"/>
</dbReference>
<feature type="transmembrane region" description="Helical" evidence="10">
    <location>
        <begin position="367"/>
        <end position="387"/>
    </location>
</feature>
<keyword evidence="4" id="KW-1003">Cell membrane</keyword>
<evidence type="ECO:0000256" key="4">
    <source>
        <dbReference type="ARBA" id="ARBA00022475"/>
    </source>
</evidence>
<dbReference type="FunFam" id="3.30.70.1430:FF:000002">
    <property type="entry name" value="Efflux pump membrane transporter"/>
    <property type="match status" value="1"/>
</dbReference>
<dbReference type="EMBL" id="JAAYEE010000180">
    <property type="protein sequence ID" value="NLW35876.1"/>
    <property type="molecule type" value="Genomic_DNA"/>
</dbReference>
<keyword evidence="8 10" id="KW-0472">Membrane</keyword>
<evidence type="ECO:0000256" key="1">
    <source>
        <dbReference type="ARBA" id="ARBA00004429"/>
    </source>
</evidence>
<dbReference type="GO" id="GO:0015562">
    <property type="term" value="F:efflux transmembrane transporter activity"/>
    <property type="evidence" value="ECO:0007669"/>
    <property type="project" value="InterPro"/>
</dbReference>
<dbReference type="Gene3D" id="3.30.70.1440">
    <property type="entry name" value="Multidrug efflux transporter AcrB pore domain"/>
    <property type="match status" value="1"/>
</dbReference>
<keyword evidence="6 10" id="KW-0812">Transmembrane</keyword>
<feature type="transmembrane region" description="Helical" evidence="10">
    <location>
        <begin position="904"/>
        <end position="924"/>
    </location>
</feature>
<dbReference type="PANTHER" id="PTHR32063">
    <property type="match status" value="1"/>
</dbReference>
<feature type="region of interest" description="Disordered" evidence="9">
    <location>
        <begin position="1043"/>
        <end position="1085"/>
    </location>
</feature>
<dbReference type="Proteomes" id="UP000777265">
    <property type="component" value="Unassembled WGS sequence"/>
</dbReference>
<dbReference type="Gene3D" id="3.30.2090.10">
    <property type="entry name" value="Multidrug efflux transporter AcrB TolC docking domain, DN and DC subdomains"/>
    <property type="match status" value="2"/>
</dbReference>
<protein>
    <submittedName>
        <fullName evidence="11">Efflux RND transporter permease subunit</fullName>
    </submittedName>
</protein>
<feature type="transmembrane region" description="Helical" evidence="10">
    <location>
        <begin position="1007"/>
        <end position="1033"/>
    </location>
</feature>
<feature type="transmembrane region" description="Helical" evidence="10">
    <location>
        <begin position="439"/>
        <end position="459"/>
    </location>
</feature>
<dbReference type="FunFam" id="3.30.70.1430:FF:000001">
    <property type="entry name" value="Efflux pump membrane transporter"/>
    <property type="match status" value="1"/>
</dbReference>
<reference evidence="11" key="2">
    <citation type="submission" date="2020-01" db="EMBL/GenBank/DDBJ databases">
        <authorList>
            <person name="Campanaro S."/>
        </authorList>
    </citation>
    <scope>NUCLEOTIDE SEQUENCE</scope>
    <source>
        <strain evidence="11">AS06rmzACSIP_7</strain>
    </source>
</reference>
<dbReference type="Pfam" id="PF00873">
    <property type="entry name" value="ACR_tran"/>
    <property type="match status" value="1"/>
</dbReference>
<comment type="caution">
    <text evidence="11">The sequence shown here is derived from an EMBL/GenBank/DDBJ whole genome shotgun (WGS) entry which is preliminary data.</text>
</comment>
<dbReference type="GO" id="GO:0009636">
    <property type="term" value="P:response to toxic substance"/>
    <property type="evidence" value="ECO:0007669"/>
    <property type="project" value="UniProtKB-ARBA"/>
</dbReference>
<dbReference type="PANTHER" id="PTHR32063:SF13">
    <property type="entry name" value="MULTIDRUG EFFLUX PUMP SUBUNIT ACRB-RELATED"/>
    <property type="match status" value="1"/>
</dbReference>
<dbReference type="InterPro" id="IPR001036">
    <property type="entry name" value="Acrflvin-R"/>
</dbReference>
<evidence type="ECO:0000256" key="5">
    <source>
        <dbReference type="ARBA" id="ARBA00022519"/>
    </source>
</evidence>
<evidence type="ECO:0000313" key="11">
    <source>
        <dbReference type="EMBL" id="NLW35876.1"/>
    </source>
</evidence>
<feature type="transmembrane region" description="Helical" evidence="10">
    <location>
        <begin position="471"/>
        <end position="498"/>
    </location>
</feature>
<dbReference type="PRINTS" id="PR00702">
    <property type="entry name" value="ACRIFLAVINRP"/>
</dbReference>
<evidence type="ECO:0000313" key="12">
    <source>
        <dbReference type="Proteomes" id="UP000777265"/>
    </source>
</evidence>
<gene>
    <name evidence="11" type="ORF">GXY80_10415</name>
</gene>